<feature type="transmembrane region" description="Helical" evidence="1">
    <location>
        <begin position="166"/>
        <end position="187"/>
    </location>
</feature>
<dbReference type="EMBL" id="BNJF01000001">
    <property type="protein sequence ID" value="GHO43481.1"/>
    <property type="molecule type" value="Genomic_DNA"/>
</dbReference>
<feature type="domain" description="Predicted membrane protein YciQ-like C-terminal" evidence="2">
    <location>
        <begin position="40"/>
        <end position="275"/>
    </location>
</feature>
<name>A0A8J3MR66_9CHLR</name>
<evidence type="ECO:0000259" key="2">
    <source>
        <dbReference type="Pfam" id="PF20990"/>
    </source>
</evidence>
<keyword evidence="1" id="KW-1133">Transmembrane helix</keyword>
<accession>A0A8J3MR66</accession>
<evidence type="ECO:0000313" key="3">
    <source>
        <dbReference type="EMBL" id="GHO43481.1"/>
    </source>
</evidence>
<evidence type="ECO:0000256" key="1">
    <source>
        <dbReference type="SAM" id="Phobius"/>
    </source>
</evidence>
<keyword evidence="1" id="KW-0812">Transmembrane</keyword>
<reference evidence="3" key="1">
    <citation type="submission" date="2020-10" db="EMBL/GenBank/DDBJ databases">
        <title>Taxonomic study of unclassified bacteria belonging to the class Ktedonobacteria.</title>
        <authorList>
            <person name="Yabe S."/>
            <person name="Wang C.M."/>
            <person name="Zheng Y."/>
            <person name="Sakai Y."/>
            <person name="Cavaletti L."/>
            <person name="Monciardini P."/>
            <person name="Donadio S."/>
        </authorList>
    </citation>
    <scope>NUCLEOTIDE SEQUENCE</scope>
    <source>
        <strain evidence="3">SOSP1-1</strain>
    </source>
</reference>
<sequence length="331" mass="36682">MQIQIMLILGVIIALTGSLILGIMSWRGRRLVASTPVTQTDAPDDLSPALSGMLLAVNPMPGWKQVLATLFDLANRGMLSFTEITSPNPRDEKHFIIKKRASTSPLSGHEEGLLQTLFPTEETELPFTQLSKAYKRNTTPFTEPLKQELGKRSFLDPQRQRLRQRFSTISLILFLFSLLGIIASLFIGTTSTAWLIVFPALGLLSVCMVAFFLMTYYSPLSERGTQAARASWSFSEHLLNIASKSSHTPSSPDLFEHYLPFATSYGLLKPWIRYFRKQAPDHIPSWFETTSTTPAQSFIAFTAITLAAYTTGNTSSGPSPLSSPTTPNKTK</sequence>
<evidence type="ECO:0000313" key="4">
    <source>
        <dbReference type="Proteomes" id="UP000612362"/>
    </source>
</evidence>
<dbReference type="RefSeq" id="WP_220192952.1">
    <property type="nucleotide sequence ID" value="NZ_BNJF01000001.1"/>
</dbReference>
<feature type="transmembrane region" description="Helical" evidence="1">
    <location>
        <begin position="193"/>
        <end position="217"/>
    </location>
</feature>
<dbReference type="Proteomes" id="UP000612362">
    <property type="component" value="Unassembled WGS sequence"/>
</dbReference>
<dbReference type="AlphaFoldDB" id="A0A8J3MR66"/>
<dbReference type="Pfam" id="PF20990">
    <property type="entry name" value="DUF2207_C"/>
    <property type="match status" value="1"/>
</dbReference>
<protein>
    <recommendedName>
        <fullName evidence="2">Predicted membrane protein YciQ-like C-terminal domain-containing protein</fullName>
    </recommendedName>
</protein>
<proteinExistence type="predicted"/>
<comment type="caution">
    <text evidence="3">The sequence shown here is derived from an EMBL/GenBank/DDBJ whole genome shotgun (WGS) entry which is preliminary data.</text>
</comment>
<organism evidence="3 4">
    <name type="scientific">Ktedonospora formicarum</name>
    <dbReference type="NCBI Taxonomy" id="2778364"/>
    <lineage>
        <taxon>Bacteria</taxon>
        <taxon>Bacillati</taxon>
        <taxon>Chloroflexota</taxon>
        <taxon>Ktedonobacteria</taxon>
        <taxon>Ktedonobacterales</taxon>
        <taxon>Ktedonobacteraceae</taxon>
        <taxon>Ktedonospora</taxon>
    </lineage>
</organism>
<keyword evidence="4" id="KW-1185">Reference proteome</keyword>
<dbReference type="InterPro" id="IPR048389">
    <property type="entry name" value="YciQ-like_C"/>
</dbReference>
<keyword evidence="1" id="KW-0472">Membrane</keyword>
<feature type="transmembrane region" description="Helical" evidence="1">
    <location>
        <begin position="6"/>
        <end position="26"/>
    </location>
</feature>
<gene>
    <name evidence="3" type="ORF">KSX_16440</name>
</gene>